<dbReference type="PANTHER" id="PTHR31953">
    <property type="entry name" value="BETA-FRUCTOFURANOSIDASE, INSOLUBLE ISOENZYME CWINV1-RELATED"/>
    <property type="match status" value="1"/>
</dbReference>
<dbReference type="InterPro" id="IPR050551">
    <property type="entry name" value="Fructan_Metab_Enzymes"/>
</dbReference>
<keyword evidence="4" id="KW-0926">Vacuole</keyword>
<keyword evidence="10" id="KW-0472">Membrane</keyword>
<evidence type="ECO:0000313" key="14">
    <source>
        <dbReference type="EMBL" id="KAG8390251.1"/>
    </source>
</evidence>
<evidence type="ECO:0000256" key="2">
    <source>
        <dbReference type="ARBA" id="ARBA00009902"/>
    </source>
</evidence>
<dbReference type="InterPro" id="IPR013148">
    <property type="entry name" value="Glyco_hydro_32_N"/>
</dbReference>
<evidence type="ECO:0000256" key="1">
    <source>
        <dbReference type="ARBA" id="ARBA00004410"/>
    </source>
</evidence>
<evidence type="ECO:0000256" key="10">
    <source>
        <dbReference type="SAM" id="Phobius"/>
    </source>
</evidence>
<feature type="transmembrane region" description="Helical" evidence="10">
    <location>
        <begin position="36"/>
        <end position="57"/>
    </location>
</feature>
<keyword evidence="10" id="KW-1133">Transmembrane helix</keyword>
<comment type="subcellular location">
    <subcellularLocation>
        <location evidence="1">Vacuole lumen</location>
    </subcellularLocation>
</comment>
<dbReference type="SMART" id="SM00640">
    <property type="entry name" value="Glyco_32"/>
    <property type="match status" value="1"/>
</dbReference>
<dbReference type="Gene3D" id="2.60.120.560">
    <property type="entry name" value="Exo-inulinase, domain 1"/>
    <property type="match status" value="1"/>
</dbReference>
<proteinExistence type="inferred from homology"/>
<protein>
    <recommendedName>
        <fullName evidence="3">beta-fructofuranosidase</fullName>
        <ecNumber evidence="3">3.2.1.26</ecNumber>
    </recommendedName>
</protein>
<name>A0AAV6Y505_9LAMI</name>
<keyword evidence="10" id="KW-0812">Transmembrane</keyword>
<dbReference type="InterPro" id="IPR013189">
    <property type="entry name" value="Glyco_hydro_32_C"/>
</dbReference>
<dbReference type="EMBL" id="WHWC01000001">
    <property type="protein sequence ID" value="KAG8390251.1"/>
    <property type="molecule type" value="Genomic_DNA"/>
</dbReference>
<accession>A0AAV6Y505</accession>
<evidence type="ECO:0000259" key="13">
    <source>
        <dbReference type="Pfam" id="PF11837"/>
    </source>
</evidence>
<keyword evidence="15" id="KW-1185">Reference proteome</keyword>
<dbReference type="GO" id="GO:0005975">
    <property type="term" value="P:carbohydrate metabolic process"/>
    <property type="evidence" value="ECO:0007669"/>
    <property type="project" value="InterPro"/>
</dbReference>
<comment type="caution">
    <text evidence="14">The sequence shown here is derived from an EMBL/GenBank/DDBJ whole genome shotgun (WGS) entry which is preliminary data.</text>
</comment>
<dbReference type="InterPro" id="IPR021792">
    <property type="entry name" value="Beta-fructofuranosidase_N"/>
</dbReference>
<comment type="subunit">
    <text evidence="7">May be present in two forms, a 70 kDa monomer and a heterodimer of the 30 kDa and 38 kDa subunits. The ratio of the levels of the two forms within cells appears to be regulated developmentally.</text>
</comment>
<dbReference type="AlphaFoldDB" id="A0AAV6Y505"/>
<evidence type="ECO:0000256" key="9">
    <source>
        <dbReference type="SAM" id="MobiDB-lite"/>
    </source>
</evidence>
<dbReference type="Pfam" id="PF00251">
    <property type="entry name" value="Glyco_hydro_32N"/>
    <property type="match status" value="1"/>
</dbReference>
<gene>
    <name evidence="14" type="ORF">BUALT_Bualt01G0064300</name>
</gene>
<dbReference type="Gene3D" id="2.115.10.20">
    <property type="entry name" value="Glycosyl hydrolase domain, family 43"/>
    <property type="match status" value="1"/>
</dbReference>
<dbReference type="Proteomes" id="UP000826271">
    <property type="component" value="Unassembled WGS sequence"/>
</dbReference>
<evidence type="ECO:0000256" key="8">
    <source>
        <dbReference type="RuleBase" id="RU362110"/>
    </source>
</evidence>
<keyword evidence="6 8" id="KW-0326">Glycosidase</keyword>
<evidence type="ECO:0000313" key="15">
    <source>
        <dbReference type="Proteomes" id="UP000826271"/>
    </source>
</evidence>
<organism evidence="14 15">
    <name type="scientific">Buddleja alternifolia</name>
    <dbReference type="NCBI Taxonomy" id="168488"/>
    <lineage>
        <taxon>Eukaryota</taxon>
        <taxon>Viridiplantae</taxon>
        <taxon>Streptophyta</taxon>
        <taxon>Embryophyta</taxon>
        <taxon>Tracheophyta</taxon>
        <taxon>Spermatophyta</taxon>
        <taxon>Magnoliopsida</taxon>
        <taxon>eudicotyledons</taxon>
        <taxon>Gunneridae</taxon>
        <taxon>Pentapetalae</taxon>
        <taxon>asterids</taxon>
        <taxon>lamiids</taxon>
        <taxon>Lamiales</taxon>
        <taxon>Scrophulariaceae</taxon>
        <taxon>Buddlejeae</taxon>
        <taxon>Buddleja</taxon>
    </lineage>
</organism>
<feature type="domain" description="Glycosyl hydrolase family 32 N-terminal" evidence="11">
    <location>
        <begin position="119"/>
        <end position="435"/>
    </location>
</feature>
<comment type="similarity">
    <text evidence="2 8">Belongs to the glycosyl hydrolase 32 family.</text>
</comment>
<dbReference type="SUPFAM" id="SSF75005">
    <property type="entry name" value="Arabinanase/levansucrase/invertase"/>
    <property type="match status" value="1"/>
</dbReference>
<dbReference type="GO" id="GO:0005775">
    <property type="term" value="C:vacuolar lumen"/>
    <property type="evidence" value="ECO:0007669"/>
    <property type="project" value="UniProtKB-SubCell"/>
</dbReference>
<dbReference type="InterPro" id="IPR013320">
    <property type="entry name" value="ConA-like_dom_sf"/>
</dbReference>
<dbReference type="Pfam" id="PF08244">
    <property type="entry name" value="Glyco_hydro_32C"/>
    <property type="match status" value="1"/>
</dbReference>
<reference evidence="14" key="1">
    <citation type="submission" date="2019-10" db="EMBL/GenBank/DDBJ databases">
        <authorList>
            <person name="Zhang R."/>
            <person name="Pan Y."/>
            <person name="Wang J."/>
            <person name="Ma R."/>
            <person name="Yu S."/>
        </authorList>
    </citation>
    <scope>NUCLEOTIDE SEQUENCE</scope>
    <source>
        <strain evidence="14">LA-IB0</strain>
        <tissue evidence="14">Leaf</tissue>
    </source>
</reference>
<evidence type="ECO:0000256" key="6">
    <source>
        <dbReference type="ARBA" id="ARBA00023295"/>
    </source>
</evidence>
<dbReference type="FunFam" id="2.115.10.20:FF:000001">
    <property type="entry name" value="Beta-fructofuranosidase, insoluble isoenzyme CWINV1"/>
    <property type="match status" value="1"/>
</dbReference>
<sequence length="644" mass="71865">MATTHSHAPPYDLEGSTSYTPIPAGPPSEHRRPKKLFAGILFSSFFLLSLVLLIVNYQRPEHEAKVNDVRFSPATPLTEPPSRGVAQGVSEKVFRRVRGGDLAFSWSNVMLSWQRTSYHFQPQKNWMNGPLFHKGWYHLFYQYNQEAAVWGNITWGHAVSKDLIHWFHLPYAMVPDQWYDINGVWTGSATILPDGRIMMLYTGDTYDVVQVQCLAYPANLSDPLLLKWVKDPSNPVLVPPPGIGKKDFRDPTTAWLSPGGDKWRITIGSKVNKTGISLVYETADFVKYELLDGYLHEVPGTGMWECIDFYPVSLSGRNGLDTSFNGPGIKHVMKASLDDDKNDYYALGTYDPIKNKWIPDNPELDVGIGLRYDYGEYYASKTFYDQNKRRRILWGWITETDAESLDILKKWSGLQAVPRTIVFDQRTGSNILQWPIEEVESLRSDGVEFNVELGPGSIVPIEVDSASQLDIVASFKIDEEAFEAADGAYTGYDCPTSGGAANRAVLGPFGIVVLADEKLTELTPIYFYVAKGTNGKVQTHFCADELRSSEATEVEKIVYGSKVPVLDGENLTIRSLVDHSIVESFAQGGRTVITSRVYPTKAINGAARVFLFNNATGASVAASVKIWKMAPADIRPFPSDQLQQ</sequence>
<feature type="domain" description="Beta-fructofuranosidase N-terminal" evidence="13">
    <location>
        <begin position="18"/>
        <end position="111"/>
    </location>
</feature>
<dbReference type="Pfam" id="PF11837">
    <property type="entry name" value="INV_N"/>
    <property type="match status" value="1"/>
</dbReference>
<evidence type="ECO:0000256" key="5">
    <source>
        <dbReference type="ARBA" id="ARBA00022801"/>
    </source>
</evidence>
<evidence type="ECO:0000256" key="4">
    <source>
        <dbReference type="ARBA" id="ARBA00022554"/>
    </source>
</evidence>
<dbReference type="EC" id="3.2.1.26" evidence="3"/>
<evidence type="ECO:0000259" key="11">
    <source>
        <dbReference type="Pfam" id="PF00251"/>
    </source>
</evidence>
<evidence type="ECO:0000259" key="12">
    <source>
        <dbReference type="Pfam" id="PF08244"/>
    </source>
</evidence>
<dbReference type="GO" id="GO:0004564">
    <property type="term" value="F:beta-fructofuranosidase activity"/>
    <property type="evidence" value="ECO:0007669"/>
    <property type="project" value="UniProtKB-EC"/>
</dbReference>
<evidence type="ECO:0000256" key="7">
    <source>
        <dbReference type="ARBA" id="ARBA00062317"/>
    </source>
</evidence>
<dbReference type="FunFam" id="2.60.120.560:FF:000002">
    <property type="entry name" value="Beta-fructofuranosidase, insoluble isoenzyme CWINV1"/>
    <property type="match status" value="1"/>
</dbReference>
<keyword evidence="5 8" id="KW-0378">Hydrolase</keyword>
<feature type="domain" description="Glycosyl hydrolase family 32 C-terminal" evidence="12">
    <location>
        <begin position="438"/>
        <end position="628"/>
    </location>
</feature>
<dbReference type="InterPro" id="IPR023296">
    <property type="entry name" value="Glyco_hydro_beta-prop_sf"/>
</dbReference>
<evidence type="ECO:0000256" key="3">
    <source>
        <dbReference type="ARBA" id="ARBA00012758"/>
    </source>
</evidence>
<dbReference type="InterPro" id="IPR001362">
    <property type="entry name" value="Glyco_hydro_32"/>
</dbReference>
<dbReference type="CDD" id="cd18624">
    <property type="entry name" value="GH32_Fruct1-like"/>
    <property type="match status" value="1"/>
</dbReference>
<feature type="region of interest" description="Disordered" evidence="9">
    <location>
        <begin position="1"/>
        <end position="28"/>
    </location>
</feature>
<dbReference type="SUPFAM" id="SSF49899">
    <property type="entry name" value="Concanavalin A-like lectins/glucanases"/>
    <property type="match status" value="1"/>
</dbReference>